<feature type="region of interest" description="Disordered" evidence="1">
    <location>
        <begin position="586"/>
        <end position="631"/>
    </location>
</feature>
<evidence type="ECO:0000313" key="3">
    <source>
        <dbReference type="EnsemblPlants" id="LPERR11G10310.1"/>
    </source>
</evidence>
<protein>
    <submittedName>
        <fullName evidence="3">Uncharacterized protein</fullName>
    </submittedName>
</protein>
<dbReference type="Gramene" id="LPERR11G10310.1">
    <property type="protein sequence ID" value="LPERR11G10310.1"/>
    <property type="gene ID" value="LPERR11G10310"/>
</dbReference>
<dbReference type="EnsemblPlants" id="LPERR11G10310.1">
    <property type="protein sequence ID" value="LPERR11G10310.1"/>
    <property type="gene ID" value="LPERR11G10310"/>
</dbReference>
<evidence type="ECO:0000256" key="2">
    <source>
        <dbReference type="SAM" id="Phobius"/>
    </source>
</evidence>
<keyword evidence="2" id="KW-1133">Transmembrane helix</keyword>
<organism evidence="3 4">
    <name type="scientific">Leersia perrieri</name>
    <dbReference type="NCBI Taxonomy" id="77586"/>
    <lineage>
        <taxon>Eukaryota</taxon>
        <taxon>Viridiplantae</taxon>
        <taxon>Streptophyta</taxon>
        <taxon>Embryophyta</taxon>
        <taxon>Tracheophyta</taxon>
        <taxon>Spermatophyta</taxon>
        <taxon>Magnoliopsida</taxon>
        <taxon>Liliopsida</taxon>
        <taxon>Poales</taxon>
        <taxon>Poaceae</taxon>
        <taxon>BOP clade</taxon>
        <taxon>Oryzoideae</taxon>
        <taxon>Oryzeae</taxon>
        <taxon>Oryzinae</taxon>
        <taxon>Leersia</taxon>
    </lineage>
</organism>
<keyword evidence="2" id="KW-0472">Membrane</keyword>
<keyword evidence="4" id="KW-1185">Reference proteome</keyword>
<reference evidence="3 4" key="1">
    <citation type="submission" date="2012-08" db="EMBL/GenBank/DDBJ databases">
        <title>Oryza genome evolution.</title>
        <authorList>
            <person name="Wing R.A."/>
        </authorList>
    </citation>
    <scope>NUCLEOTIDE SEQUENCE</scope>
</reference>
<feature type="region of interest" description="Disordered" evidence="1">
    <location>
        <begin position="445"/>
        <end position="545"/>
    </location>
</feature>
<feature type="transmembrane region" description="Helical" evidence="2">
    <location>
        <begin position="56"/>
        <end position="84"/>
    </location>
</feature>
<reference evidence="3" key="3">
    <citation type="submission" date="2015-04" db="UniProtKB">
        <authorList>
            <consortium name="EnsemblPlants"/>
        </authorList>
    </citation>
    <scope>IDENTIFICATION</scope>
</reference>
<accession>A0A0D9XRW1</accession>
<proteinExistence type="predicted"/>
<name>A0A0D9XRW1_9ORYZ</name>
<dbReference type="AlphaFoldDB" id="A0A0D9XRW1"/>
<dbReference type="HOGENOM" id="CLU_025828_0_0_1"/>
<feature type="compositionally biased region" description="Acidic residues" evidence="1">
    <location>
        <begin position="613"/>
        <end position="628"/>
    </location>
</feature>
<dbReference type="PANTHER" id="PTHR36760">
    <property type="entry name" value="ACIDIC LEUCINE-RICH NUCLEAR PHOSPHOPROTEIN 32 FAMILY B PROTEIN"/>
    <property type="match status" value="1"/>
</dbReference>
<evidence type="ECO:0000256" key="1">
    <source>
        <dbReference type="SAM" id="MobiDB-lite"/>
    </source>
</evidence>
<reference evidence="4" key="2">
    <citation type="submission" date="2013-12" db="EMBL/GenBank/DDBJ databases">
        <authorList>
            <person name="Yu Y."/>
            <person name="Lee S."/>
            <person name="de Baynast K."/>
            <person name="Wissotski M."/>
            <person name="Liu L."/>
            <person name="Talag J."/>
            <person name="Goicoechea J."/>
            <person name="Angelova A."/>
            <person name="Jetty R."/>
            <person name="Kudrna D."/>
            <person name="Golser W."/>
            <person name="Rivera L."/>
            <person name="Zhang J."/>
            <person name="Wing R."/>
        </authorList>
    </citation>
    <scope>NUCLEOTIDE SEQUENCE</scope>
</reference>
<sequence>MAEAARVVIRVDGNDSGGDRDAPRRMSLLVLLLHDMVGVAALVASHPVHAAYALFFARAILSLACFFSPLLLTTSLLLAILLTLSPSPPPPSPLGLTCRIAVGALRAELQPDGINGGGDGAVAVVAQLCSFVLGPGDAAAVLRVGEIMGDIGDDSCFLLQDDDHTDLPPQLHWRQEIPIDGEISTDQDVADETKDGIEEKKVVLELNFPSDNCSSATSDTSLRDMEEQDAIHEQSLVLTEVDGVEEKRLECDPVSVEIRKCEPAPAPAKAKKPCSSVSRRILQWEAQASGNFRSVLEEMEGNSVDLCLEKASVVMDFKECDGLEAGAFAEKCGEKKKVEGIDSVSESVIHQGTQEFKDVKECVQAEPKSCTEKCSKEKKSDETTLVVQSEQECQQENIKWTLSEPELKDEECKLVEPGKEQECQQETIKCTLSEPELQDEECKIVEPVKEMKDQEHKFLHSEEEEHQDQNSKNALQPAEELQDEQKMQDYQEEEFKDADQEDPLISPSPSPSTTIARRVHSRNSSEHHLAVAEGSSPRSGKEKEWKRTLACKLYEERMQLKLCRDRAVVDSGADTNMDMLWEAYEVGGGNGNAASAAAKRKAKRSSSSKNEQQVEETEEEEDEEDEEEGSVRQLCCLQALKFSTRKMNFGGGGKPSLAKISKVLRKMAALSRSGSRRSTKG</sequence>
<dbReference type="eggNOG" id="ENOG502RTE2">
    <property type="taxonomic scope" value="Eukaryota"/>
</dbReference>
<dbReference type="PANTHER" id="PTHR36760:SF1">
    <property type="entry name" value="ACIDIC LEUCINE-RICH NUCLEAR PHOSPHOPROTEIN 32 FAMILY B PROTEIN"/>
    <property type="match status" value="1"/>
</dbReference>
<dbReference type="Proteomes" id="UP000032180">
    <property type="component" value="Chromosome 11"/>
</dbReference>
<feature type="compositionally biased region" description="Basic and acidic residues" evidence="1">
    <location>
        <begin position="445"/>
        <end position="469"/>
    </location>
</feature>
<keyword evidence="2" id="KW-0812">Transmembrane</keyword>
<feature type="compositionally biased region" description="Acidic residues" evidence="1">
    <location>
        <begin position="490"/>
        <end position="502"/>
    </location>
</feature>
<evidence type="ECO:0000313" key="4">
    <source>
        <dbReference type="Proteomes" id="UP000032180"/>
    </source>
</evidence>